<sequence length="311" mass="32143">MTVQHAQPRSPGYKRAGHGLSSGGGGAGRGEAASALMGASSLTISEPITTDWTPERPLRKPGLASGSSGSPRSPGLGGPREGGEWVRGDPGPLGLICQGINTWCVGGLGAGGQEPRAWADPLHHRLSLAIMLFFTAARWAEAAFLSVALSYGVCIGGAAQVLAGVLELIKGNTFGGTTFVLYGAGWGGWYLLHRAAAEVGQGLQEAPEDPDVARAARAGMALWAGLWMFLTGGFLAFALRRNVCLVVIFATLVATNALQMGAVWSTAALRASGYVGLSCGAACLYTAFAILWRADTGQVLPGLRRLHAHAH</sequence>
<comment type="caution">
    <text evidence="8">The sequence shown here is derived from an EMBL/GenBank/DDBJ whole genome shotgun (WGS) entry which is preliminary data.</text>
</comment>
<feature type="transmembrane region" description="Helical" evidence="7">
    <location>
        <begin position="220"/>
        <end position="239"/>
    </location>
</feature>
<comment type="similarity">
    <text evidence="2">Belongs to the acetate uptake transporter (AceTr) (TC 2.A.96) family.</text>
</comment>
<dbReference type="OrthoDB" id="2013617at2759"/>
<evidence type="ECO:0000256" key="3">
    <source>
        <dbReference type="ARBA" id="ARBA00022692"/>
    </source>
</evidence>
<keyword evidence="3 7" id="KW-0812">Transmembrane</keyword>
<feature type="transmembrane region" description="Helical" evidence="7">
    <location>
        <begin position="273"/>
        <end position="294"/>
    </location>
</feature>
<keyword evidence="9" id="KW-1185">Reference proteome</keyword>
<dbReference type="InterPro" id="IPR000791">
    <property type="entry name" value="Gpr1/Fun34/SatP-like"/>
</dbReference>
<dbReference type="Proteomes" id="UP000612055">
    <property type="component" value="Unassembled WGS sequence"/>
</dbReference>
<feature type="transmembrane region" description="Helical" evidence="7">
    <location>
        <begin position="246"/>
        <end position="267"/>
    </location>
</feature>
<gene>
    <name evidence="8" type="ORF">HYH03_007599</name>
</gene>
<feature type="compositionally biased region" description="Polar residues" evidence="6">
    <location>
        <begin position="40"/>
        <end position="52"/>
    </location>
</feature>
<keyword evidence="4 7" id="KW-1133">Transmembrane helix</keyword>
<feature type="compositionally biased region" description="Gly residues" evidence="6">
    <location>
        <begin position="20"/>
        <end position="29"/>
    </location>
</feature>
<feature type="region of interest" description="Disordered" evidence="6">
    <location>
        <begin position="1"/>
        <end position="84"/>
    </location>
</feature>
<dbReference type="AlphaFoldDB" id="A0A836C0A0"/>
<protein>
    <recommendedName>
        <fullName evidence="10">GPR1/FUN34/yaaH family protein</fullName>
    </recommendedName>
</protein>
<evidence type="ECO:0000256" key="7">
    <source>
        <dbReference type="SAM" id="Phobius"/>
    </source>
</evidence>
<keyword evidence="5 7" id="KW-0472">Membrane</keyword>
<evidence type="ECO:0000256" key="1">
    <source>
        <dbReference type="ARBA" id="ARBA00004141"/>
    </source>
</evidence>
<dbReference type="GO" id="GO:0005886">
    <property type="term" value="C:plasma membrane"/>
    <property type="evidence" value="ECO:0007669"/>
    <property type="project" value="TreeGrafter"/>
</dbReference>
<feature type="transmembrane region" description="Helical" evidence="7">
    <location>
        <begin position="173"/>
        <end position="192"/>
    </location>
</feature>
<name>A0A836C0A0_9CHLO</name>
<evidence type="ECO:0000256" key="2">
    <source>
        <dbReference type="ARBA" id="ARBA00005587"/>
    </source>
</evidence>
<dbReference type="PANTHER" id="PTHR30178">
    <property type="entry name" value="INNER MEMBRANE PROTEIN YAAH"/>
    <property type="match status" value="1"/>
</dbReference>
<dbReference type="Pfam" id="PF01184">
    <property type="entry name" value="Gpr1_Fun34_YaaH"/>
    <property type="match status" value="1"/>
</dbReference>
<evidence type="ECO:0000313" key="9">
    <source>
        <dbReference type="Proteomes" id="UP000612055"/>
    </source>
</evidence>
<evidence type="ECO:0000313" key="8">
    <source>
        <dbReference type="EMBL" id="KAG2494244.1"/>
    </source>
</evidence>
<evidence type="ECO:0008006" key="10">
    <source>
        <dbReference type="Google" id="ProtNLM"/>
    </source>
</evidence>
<dbReference type="NCBIfam" id="NF038013">
    <property type="entry name" value="AceTr_1"/>
    <property type="match status" value="1"/>
</dbReference>
<feature type="compositionally biased region" description="Low complexity" evidence="6">
    <location>
        <begin position="61"/>
        <end position="74"/>
    </location>
</feature>
<feature type="transmembrane region" description="Helical" evidence="7">
    <location>
        <begin position="146"/>
        <end position="166"/>
    </location>
</feature>
<comment type="subcellular location">
    <subcellularLocation>
        <location evidence="1">Membrane</location>
        <topology evidence="1">Multi-pass membrane protein</topology>
    </subcellularLocation>
</comment>
<organism evidence="8 9">
    <name type="scientific">Edaphochlamys debaryana</name>
    <dbReference type="NCBI Taxonomy" id="47281"/>
    <lineage>
        <taxon>Eukaryota</taxon>
        <taxon>Viridiplantae</taxon>
        <taxon>Chlorophyta</taxon>
        <taxon>core chlorophytes</taxon>
        <taxon>Chlorophyceae</taxon>
        <taxon>CS clade</taxon>
        <taxon>Chlamydomonadales</taxon>
        <taxon>Chlamydomonadales incertae sedis</taxon>
        <taxon>Edaphochlamys</taxon>
    </lineage>
</organism>
<dbReference type="GO" id="GO:0015360">
    <property type="term" value="F:acetate:proton symporter activity"/>
    <property type="evidence" value="ECO:0007669"/>
    <property type="project" value="TreeGrafter"/>
</dbReference>
<dbReference type="InterPro" id="IPR047623">
    <property type="entry name" value="SatP"/>
</dbReference>
<dbReference type="PANTHER" id="PTHR30178:SF3">
    <property type="entry name" value="SUCCINATE-ACETATE_PROTON SYMPORTER SATP"/>
    <property type="match status" value="1"/>
</dbReference>
<reference evidence="8" key="1">
    <citation type="journal article" date="2020" name="bioRxiv">
        <title>Comparative genomics of Chlamydomonas.</title>
        <authorList>
            <person name="Craig R.J."/>
            <person name="Hasan A.R."/>
            <person name="Ness R.W."/>
            <person name="Keightley P.D."/>
        </authorList>
    </citation>
    <scope>NUCLEOTIDE SEQUENCE</scope>
    <source>
        <strain evidence="8">CCAP 11/70</strain>
    </source>
</reference>
<evidence type="ECO:0000256" key="5">
    <source>
        <dbReference type="ARBA" id="ARBA00023136"/>
    </source>
</evidence>
<dbReference type="GO" id="GO:0071422">
    <property type="term" value="P:succinate transmembrane transport"/>
    <property type="evidence" value="ECO:0007669"/>
    <property type="project" value="TreeGrafter"/>
</dbReference>
<proteinExistence type="inferred from homology"/>
<accession>A0A836C0A0</accession>
<evidence type="ECO:0000256" key="6">
    <source>
        <dbReference type="SAM" id="MobiDB-lite"/>
    </source>
</evidence>
<evidence type="ECO:0000256" key="4">
    <source>
        <dbReference type="ARBA" id="ARBA00022989"/>
    </source>
</evidence>
<dbReference type="EMBL" id="JAEHOE010000032">
    <property type="protein sequence ID" value="KAG2494244.1"/>
    <property type="molecule type" value="Genomic_DNA"/>
</dbReference>